<evidence type="ECO:0000313" key="9">
    <source>
        <dbReference type="Proteomes" id="UP000245119"/>
    </source>
</evidence>
<dbReference type="OrthoDB" id="6022628at2759"/>
<proteinExistence type="predicted"/>
<dbReference type="Gene3D" id="4.10.280.10">
    <property type="entry name" value="Helix-loop-helix DNA-binding domain"/>
    <property type="match status" value="1"/>
</dbReference>
<evidence type="ECO:0000259" key="7">
    <source>
        <dbReference type="PROSITE" id="PS50888"/>
    </source>
</evidence>
<dbReference type="InterPro" id="IPR036638">
    <property type="entry name" value="HLH_DNA-bd_sf"/>
</dbReference>
<evidence type="ECO:0000313" key="8">
    <source>
        <dbReference type="EMBL" id="PVD28018.1"/>
    </source>
</evidence>
<keyword evidence="4" id="KW-0804">Transcription</keyword>
<dbReference type="InterPro" id="IPR052207">
    <property type="entry name" value="Max-like/E-box_TFs"/>
</dbReference>
<evidence type="ECO:0000256" key="1">
    <source>
        <dbReference type="ARBA" id="ARBA00004123"/>
    </source>
</evidence>
<evidence type="ECO:0000256" key="3">
    <source>
        <dbReference type="ARBA" id="ARBA00023125"/>
    </source>
</evidence>
<dbReference type="Pfam" id="PF00010">
    <property type="entry name" value="HLH"/>
    <property type="match status" value="1"/>
</dbReference>
<evidence type="ECO:0000256" key="5">
    <source>
        <dbReference type="ARBA" id="ARBA00023242"/>
    </source>
</evidence>
<keyword evidence="5" id="KW-0539">Nucleus</keyword>
<dbReference type="PANTHER" id="PTHR15741">
    <property type="entry name" value="BASIC HELIX-LOOP-HELIX ZIP TRANSCRIPTION FACTOR"/>
    <property type="match status" value="1"/>
</dbReference>
<dbReference type="GO" id="GO:0000981">
    <property type="term" value="F:DNA-binding transcription factor activity, RNA polymerase II-specific"/>
    <property type="evidence" value="ECO:0007669"/>
    <property type="project" value="TreeGrafter"/>
</dbReference>
<gene>
    <name evidence="8" type="ORF">C0Q70_10598</name>
</gene>
<sequence>MLTYIAPFFFEERPKEADFGGASLSDSWFNTTAYGSISFDDLMASLSGDIISSESDNLLDADGSFAEGGATPVPFTSPESPASSSSSDSGSDRRQSNPIPRHKRPSHKRAELKRRDKIKTRLEDLKIQVPSLADKGKMSESIILTKAAEYCRHLKADRERYTTEAGSLRREIESLSREIHSFQERLPAAGLKVEEPDRISLDQMYNDYVASRVKTNWKFWIFSFLVRPLFDSFKTLVSTNDSKSFLATLGDWTINRASLSNLRKIMLESVLRISKETRIMTAPEELPMEALASLSQQSTPASSPS</sequence>
<dbReference type="Proteomes" id="UP000245119">
    <property type="component" value="Linkage Group LG6"/>
</dbReference>
<dbReference type="GO" id="GO:0046983">
    <property type="term" value="F:protein dimerization activity"/>
    <property type="evidence" value="ECO:0007669"/>
    <property type="project" value="InterPro"/>
</dbReference>
<keyword evidence="2" id="KW-0805">Transcription regulation</keyword>
<comment type="caution">
    <text evidence="8">The sequence shown here is derived from an EMBL/GenBank/DDBJ whole genome shotgun (WGS) entry which is preliminary data.</text>
</comment>
<feature type="compositionally biased region" description="Low complexity" evidence="6">
    <location>
        <begin position="77"/>
        <end position="89"/>
    </location>
</feature>
<evidence type="ECO:0000256" key="2">
    <source>
        <dbReference type="ARBA" id="ARBA00023015"/>
    </source>
</evidence>
<dbReference type="PANTHER" id="PTHR15741:SF37">
    <property type="entry name" value="LD38259P"/>
    <property type="match status" value="1"/>
</dbReference>
<comment type="subcellular location">
    <subcellularLocation>
        <location evidence="1">Nucleus</location>
    </subcellularLocation>
</comment>
<keyword evidence="9" id="KW-1185">Reference proteome</keyword>
<dbReference type="PROSITE" id="PS50888">
    <property type="entry name" value="BHLH"/>
    <property type="match status" value="1"/>
</dbReference>
<evidence type="ECO:0000256" key="6">
    <source>
        <dbReference type="SAM" id="MobiDB-lite"/>
    </source>
</evidence>
<evidence type="ECO:0000256" key="4">
    <source>
        <dbReference type="ARBA" id="ARBA00023163"/>
    </source>
</evidence>
<dbReference type="SMART" id="SM00353">
    <property type="entry name" value="HLH"/>
    <property type="match status" value="1"/>
</dbReference>
<feature type="region of interest" description="Disordered" evidence="6">
    <location>
        <begin position="62"/>
        <end position="115"/>
    </location>
</feature>
<feature type="compositionally biased region" description="Basic residues" evidence="6">
    <location>
        <begin position="100"/>
        <end position="115"/>
    </location>
</feature>
<dbReference type="CDD" id="cd11405">
    <property type="entry name" value="bHLHzip_MLXIP_like"/>
    <property type="match status" value="1"/>
</dbReference>
<accession>A0A2T7P3N5</accession>
<feature type="domain" description="BHLH" evidence="7">
    <location>
        <begin position="102"/>
        <end position="154"/>
    </location>
</feature>
<dbReference type="GO" id="GO:0000978">
    <property type="term" value="F:RNA polymerase II cis-regulatory region sequence-specific DNA binding"/>
    <property type="evidence" value="ECO:0007669"/>
    <property type="project" value="TreeGrafter"/>
</dbReference>
<dbReference type="EMBL" id="PZQS01000006">
    <property type="protein sequence ID" value="PVD28018.1"/>
    <property type="molecule type" value="Genomic_DNA"/>
</dbReference>
<dbReference type="SUPFAM" id="SSF47459">
    <property type="entry name" value="HLH, helix-loop-helix DNA-binding domain"/>
    <property type="match status" value="1"/>
</dbReference>
<protein>
    <recommendedName>
        <fullName evidence="7">BHLH domain-containing protein</fullName>
    </recommendedName>
</protein>
<dbReference type="InterPro" id="IPR011598">
    <property type="entry name" value="bHLH_dom"/>
</dbReference>
<keyword evidence="3" id="KW-0238">DNA-binding</keyword>
<dbReference type="GO" id="GO:0005634">
    <property type="term" value="C:nucleus"/>
    <property type="evidence" value="ECO:0007669"/>
    <property type="project" value="UniProtKB-SubCell"/>
</dbReference>
<organism evidence="8 9">
    <name type="scientific">Pomacea canaliculata</name>
    <name type="common">Golden apple snail</name>
    <dbReference type="NCBI Taxonomy" id="400727"/>
    <lineage>
        <taxon>Eukaryota</taxon>
        <taxon>Metazoa</taxon>
        <taxon>Spiralia</taxon>
        <taxon>Lophotrochozoa</taxon>
        <taxon>Mollusca</taxon>
        <taxon>Gastropoda</taxon>
        <taxon>Caenogastropoda</taxon>
        <taxon>Architaenioglossa</taxon>
        <taxon>Ampullarioidea</taxon>
        <taxon>Ampullariidae</taxon>
        <taxon>Pomacea</taxon>
    </lineage>
</organism>
<name>A0A2T7P3N5_POMCA</name>
<reference evidence="8 9" key="1">
    <citation type="submission" date="2018-04" db="EMBL/GenBank/DDBJ databases">
        <title>The genome of golden apple snail Pomacea canaliculata provides insight into stress tolerance and invasive adaptation.</title>
        <authorList>
            <person name="Liu C."/>
            <person name="Liu B."/>
            <person name="Ren Y."/>
            <person name="Zhang Y."/>
            <person name="Wang H."/>
            <person name="Li S."/>
            <person name="Jiang F."/>
            <person name="Yin L."/>
            <person name="Zhang G."/>
            <person name="Qian W."/>
            <person name="Fan W."/>
        </authorList>
    </citation>
    <scope>NUCLEOTIDE SEQUENCE [LARGE SCALE GENOMIC DNA]</scope>
    <source>
        <strain evidence="8">SZHN2017</strain>
        <tissue evidence="8">Muscle</tissue>
    </source>
</reference>
<dbReference type="AlphaFoldDB" id="A0A2T7P3N5"/>